<dbReference type="InParanoid" id="A0A0C2XJB0"/>
<evidence type="ECO:0000259" key="2">
    <source>
        <dbReference type="SMART" id="SM00670"/>
    </source>
</evidence>
<dbReference type="GO" id="GO:0005697">
    <property type="term" value="C:telomerase holoenzyme complex"/>
    <property type="evidence" value="ECO:0007669"/>
    <property type="project" value="TreeGrafter"/>
</dbReference>
<dbReference type="SMART" id="SM00670">
    <property type="entry name" value="PINc"/>
    <property type="match status" value="1"/>
</dbReference>
<dbReference type="STRING" id="946122.A0A0C2XJB0"/>
<dbReference type="PANTHER" id="PTHR15696:SF0">
    <property type="entry name" value="TELOMERASE-BINDING PROTEIN EST1A"/>
    <property type="match status" value="1"/>
</dbReference>
<feature type="compositionally biased region" description="Polar residues" evidence="1">
    <location>
        <begin position="54"/>
        <end position="69"/>
    </location>
</feature>
<feature type="compositionally biased region" description="Basic and acidic residues" evidence="1">
    <location>
        <begin position="872"/>
        <end position="890"/>
    </location>
</feature>
<accession>A0A0C2XJB0</accession>
<name>A0A0C2XJB0_AMAMK</name>
<feature type="compositionally biased region" description="Basic and acidic residues" evidence="1">
    <location>
        <begin position="101"/>
        <end position="118"/>
    </location>
</feature>
<organism evidence="3 4">
    <name type="scientific">Amanita muscaria (strain Koide BX008)</name>
    <dbReference type="NCBI Taxonomy" id="946122"/>
    <lineage>
        <taxon>Eukaryota</taxon>
        <taxon>Fungi</taxon>
        <taxon>Dikarya</taxon>
        <taxon>Basidiomycota</taxon>
        <taxon>Agaricomycotina</taxon>
        <taxon>Agaricomycetes</taxon>
        <taxon>Agaricomycetidae</taxon>
        <taxon>Agaricales</taxon>
        <taxon>Pluteineae</taxon>
        <taxon>Amanitaceae</taxon>
        <taxon>Amanita</taxon>
    </lineage>
</organism>
<dbReference type="InterPro" id="IPR002716">
    <property type="entry name" value="PIN_dom"/>
</dbReference>
<proteinExistence type="predicted"/>
<dbReference type="OrthoDB" id="2017974at2759"/>
<dbReference type="EMBL" id="KN818225">
    <property type="protein sequence ID" value="KIL69526.1"/>
    <property type="molecule type" value="Genomic_DNA"/>
</dbReference>
<dbReference type="Proteomes" id="UP000054549">
    <property type="component" value="Unassembled WGS sequence"/>
</dbReference>
<feature type="compositionally biased region" description="Low complexity" evidence="1">
    <location>
        <begin position="131"/>
        <end position="145"/>
    </location>
</feature>
<dbReference type="InterPro" id="IPR018834">
    <property type="entry name" value="DNA/RNA-bd_Est1-type"/>
</dbReference>
<protein>
    <recommendedName>
        <fullName evidence="2">PIN domain-containing protein</fullName>
    </recommendedName>
</protein>
<dbReference type="GO" id="GO:0000184">
    <property type="term" value="P:nuclear-transcribed mRNA catabolic process, nonsense-mediated decay"/>
    <property type="evidence" value="ECO:0007669"/>
    <property type="project" value="TreeGrafter"/>
</dbReference>
<feature type="region of interest" description="Disordered" evidence="1">
    <location>
        <begin position="872"/>
        <end position="915"/>
    </location>
</feature>
<dbReference type="Pfam" id="PF13638">
    <property type="entry name" value="PIN_4"/>
    <property type="match status" value="1"/>
</dbReference>
<dbReference type="InterPro" id="IPR045153">
    <property type="entry name" value="Est1/Ebs1-like"/>
</dbReference>
<dbReference type="Gene3D" id="3.40.50.1010">
    <property type="entry name" value="5'-nuclease"/>
    <property type="match status" value="1"/>
</dbReference>
<dbReference type="GO" id="GO:0070034">
    <property type="term" value="F:telomerase RNA binding"/>
    <property type="evidence" value="ECO:0007669"/>
    <property type="project" value="TreeGrafter"/>
</dbReference>
<feature type="compositionally biased region" description="Low complexity" evidence="1">
    <location>
        <begin position="161"/>
        <end position="171"/>
    </location>
</feature>
<gene>
    <name evidence="3" type="ORF">M378DRAFT_156724</name>
</gene>
<feature type="region of interest" description="Disordered" evidence="1">
    <location>
        <begin position="617"/>
        <end position="637"/>
    </location>
</feature>
<feature type="region of interest" description="Disordered" evidence="1">
    <location>
        <begin position="206"/>
        <end position="231"/>
    </location>
</feature>
<evidence type="ECO:0000313" key="3">
    <source>
        <dbReference type="EMBL" id="KIL69526.1"/>
    </source>
</evidence>
<evidence type="ECO:0000256" key="1">
    <source>
        <dbReference type="SAM" id="MobiDB-lite"/>
    </source>
</evidence>
<dbReference type="PANTHER" id="PTHR15696">
    <property type="entry name" value="SMG-7 SUPPRESSOR WITH MORPHOLOGICAL EFFECT ON GENITALIA PROTEIN 7"/>
    <property type="match status" value="1"/>
</dbReference>
<dbReference type="InterPro" id="IPR029060">
    <property type="entry name" value="PIN-like_dom_sf"/>
</dbReference>
<feature type="region of interest" description="Disordered" evidence="1">
    <location>
        <begin position="161"/>
        <end position="187"/>
    </location>
</feature>
<dbReference type="HOGENOM" id="CLU_003327_0_0_1"/>
<dbReference type="InterPro" id="IPR011990">
    <property type="entry name" value="TPR-like_helical_dom_sf"/>
</dbReference>
<dbReference type="GO" id="GO:0004540">
    <property type="term" value="F:RNA nuclease activity"/>
    <property type="evidence" value="ECO:0007669"/>
    <property type="project" value="UniProtKB-ARBA"/>
</dbReference>
<feature type="region of interest" description="Disordered" evidence="1">
    <location>
        <begin position="24"/>
        <end position="145"/>
    </location>
</feature>
<dbReference type="AlphaFoldDB" id="A0A0C2XJB0"/>
<feature type="region of interest" description="Disordered" evidence="1">
    <location>
        <begin position="794"/>
        <end position="820"/>
    </location>
</feature>
<dbReference type="CDD" id="cd09880">
    <property type="entry name" value="PIN_Smg5-6-like"/>
    <property type="match status" value="1"/>
</dbReference>
<dbReference type="Gene3D" id="1.25.40.10">
    <property type="entry name" value="Tetratricopeptide repeat domain"/>
    <property type="match status" value="1"/>
</dbReference>
<evidence type="ECO:0000313" key="4">
    <source>
        <dbReference type="Proteomes" id="UP000054549"/>
    </source>
</evidence>
<dbReference type="SUPFAM" id="SSF88723">
    <property type="entry name" value="PIN domain-like"/>
    <property type="match status" value="1"/>
</dbReference>
<dbReference type="Pfam" id="PF10373">
    <property type="entry name" value="EST1_DNA_bind"/>
    <property type="match status" value="1"/>
</dbReference>
<feature type="domain" description="PIN" evidence="2">
    <location>
        <begin position="966"/>
        <end position="1115"/>
    </location>
</feature>
<dbReference type="GO" id="GO:0042162">
    <property type="term" value="F:telomeric DNA binding"/>
    <property type="evidence" value="ECO:0007669"/>
    <property type="project" value="TreeGrafter"/>
</dbReference>
<keyword evidence="4" id="KW-1185">Reference proteome</keyword>
<dbReference type="SUPFAM" id="SSF48452">
    <property type="entry name" value="TPR-like"/>
    <property type="match status" value="1"/>
</dbReference>
<sequence length="1138" mass="127298">MHIDARNEPRPTDIDDRLMAYRRRKADQTRVPALLQKQSPSAPNIEDFSRKLKISNSSTPAASKQSQKLFNPDTDPIPLRRVSEPESVPGSSATLYPPRPTVDRGQRQLFDHRKDDPVKFSAHSRPPHTRPSPTTHKSSGDYVSASSISSYAPSVASSITLSSTTDSSTSSALFDGQSKPHEQSSNALSTQLKLLYREITGLESRIKQEDTQDDSDEPFESRILIKGRESETTNEIEKDKWNRRVADHKKLADIIHELLLISLAPTVPASLRQIPTKYNIIVRLWTFAFHRLLESLRRASFTSPVALEHLQDFIYYAYTFYTSLLENETTLKDFKTGWLEALGDLARYRMAVAAIITGGVGTGTSVKLTEKAIMDAAISNGTDLAQSTDSLLPLTTAAAAAKAETSTDREAHKARIDDSPSPSVGVAAARLLDVEPEKELWRSIAREWYAAGLSEQPGTGKLHHHLGLLSREVEGEELRAIYHFVKSMTALHPFSTARESVLPLWSVPTQTRRFLPDAVASDLFVLLHGMLFTNIQLDDFHSVLSHFIERLELDGAEERQWIMMAIVNISAILEYGRSGGILRRASGIAARDSESTSGQAAMKVVAKKSANAMDIDQDQHDDEIRHSPRQSSASSDFRHEDLPTPFLLALQLTFSMLSHVLHRPLLKSSDFMQTDVNPYLTVVLTFLLTLIKHPLALQILERAVPWEDLAAFLTTIPKKYGPSKQGVIPSSTNTAERGKWITNGCAPPLPEDWCLRGMEWERRRVFERGYWKSDSITSELDVLAKGDHFETTDGKIEDDDSVYGEQIPADGQHHQSRQKSVMSQVERRWVRVLRCGVGIAEIVDGFSWSNTSKSWKVQGNLLEKVRSWRELDQATKQEEEERKSGRRWADESMDVDDDDAAESEESEDDENDSEEVKALKARRRYLRSLLQPVQQDYDTSIVSNHRPRQTERKPSRPPLCVVPGYTILVVDTNILLSSLSLFASLIESLKWTIVIPLPVIMELDGLSSNTSALGEAAQSAAAYIFSHIRTHGLSLKVQTSKGNYLTTLAVRTEQVDFSNQGADWGRCMDDLILKAAIWQDEHWVDRSQLLGQKNEDGSPGAAKVVLLSLDRNLRLKARSRQLLVASEKDLAAILAKGK</sequence>
<feature type="compositionally biased region" description="Acidic residues" evidence="1">
    <location>
        <begin position="891"/>
        <end position="913"/>
    </location>
</feature>
<reference evidence="3 4" key="1">
    <citation type="submission" date="2014-04" db="EMBL/GenBank/DDBJ databases">
        <title>Evolutionary Origins and Diversification of the Mycorrhizal Mutualists.</title>
        <authorList>
            <consortium name="DOE Joint Genome Institute"/>
            <consortium name="Mycorrhizal Genomics Consortium"/>
            <person name="Kohler A."/>
            <person name="Kuo A."/>
            <person name="Nagy L.G."/>
            <person name="Floudas D."/>
            <person name="Copeland A."/>
            <person name="Barry K.W."/>
            <person name="Cichocki N."/>
            <person name="Veneault-Fourrey C."/>
            <person name="LaButti K."/>
            <person name="Lindquist E.A."/>
            <person name="Lipzen A."/>
            <person name="Lundell T."/>
            <person name="Morin E."/>
            <person name="Murat C."/>
            <person name="Riley R."/>
            <person name="Ohm R."/>
            <person name="Sun H."/>
            <person name="Tunlid A."/>
            <person name="Henrissat B."/>
            <person name="Grigoriev I.V."/>
            <person name="Hibbett D.S."/>
            <person name="Martin F."/>
        </authorList>
    </citation>
    <scope>NUCLEOTIDE SEQUENCE [LARGE SCALE GENOMIC DNA]</scope>
    <source>
        <strain evidence="3 4">Koide BX008</strain>
    </source>
</reference>